<keyword evidence="3" id="KW-1185">Reference proteome</keyword>
<comment type="caution">
    <text evidence="2">The sequence shown here is derived from an EMBL/GenBank/DDBJ whole genome shotgun (WGS) entry which is preliminary data.</text>
</comment>
<dbReference type="AlphaFoldDB" id="A0AAV9J9L9"/>
<dbReference type="Pfam" id="PF13409">
    <property type="entry name" value="GST_N_2"/>
    <property type="match status" value="1"/>
</dbReference>
<dbReference type="PROSITE" id="PS50404">
    <property type="entry name" value="GST_NTER"/>
    <property type="match status" value="1"/>
</dbReference>
<dbReference type="InterPro" id="IPR004045">
    <property type="entry name" value="Glutathione_S-Trfase_N"/>
</dbReference>
<dbReference type="InterPro" id="IPR036249">
    <property type="entry name" value="Thioredoxin-like_sf"/>
</dbReference>
<dbReference type="Gene3D" id="1.20.1050.10">
    <property type="match status" value="1"/>
</dbReference>
<accession>A0AAV9J9L9</accession>
<evidence type="ECO:0000313" key="2">
    <source>
        <dbReference type="EMBL" id="KAK4541527.1"/>
    </source>
</evidence>
<evidence type="ECO:0000313" key="3">
    <source>
        <dbReference type="Proteomes" id="UP001324427"/>
    </source>
</evidence>
<feature type="domain" description="GST N-terminal" evidence="1">
    <location>
        <begin position="1"/>
        <end position="76"/>
    </location>
</feature>
<dbReference type="InterPro" id="IPR054416">
    <property type="entry name" value="GST_UstS-like_C"/>
</dbReference>
<sequence>MSTRLALNYKGLPYKTEWIEYPDIAPKFKSFGIPSHAPGTSNYEYSVPAIRISGGSYIMESLAIAKALEELQPEPSLHLDNGYTDRVQAVAQKILGALAPIGMPRIPPRLLNPTSERYFRETREKRFGMPLQELAKSDRAGENAWKAAEAPLQELKGILHEHEDGPYVMGERVSFADFILAGLWRFVQILDEGGDLFERGMKIDESIPKHYEACKKWLERDDH</sequence>
<gene>
    <name evidence="2" type="ORF">LTR36_007973</name>
</gene>
<dbReference type="SUPFAM" id="SSF52833">
    <property type="entry name" value="Thioredoxin-like"/>
    <property type="match status" value="1"/>
</dbReference>
<reference evidence="2 3" key="1">
    <citation type="submission" date="2021-11" db="EMBL/GenBank/DDBJ databases">
        <title>Black yeast isolated from Biological Soil Crust.</title>
        <authorList>
            <person name="Kurbessoian T."/>
        </authorList>
    </citation>
    <scope>NUCLEOTIDE SEQUENCE [LARGE SCALE GENOMIC DNA]</scope>
    <source>
        <strain evidence="2 3">CCFEE 5522</strain>
    </source>
</reference>
<dbReference type="InterPro" id="IPR036282">
    <property type="entry name" value="Glutathione-S-Trfase_C_sf"/>
</dbReference>
<dbReference type="Gene3D" id="3.40.30.10">
    <property type="entry name" value="Glutaredoxin"/>
    <property type="match status" value="1"/>
</dbReference>
<evidence type="ECO:0000259" key="1">
    <source>
        <dbReference type="PROSITE" id="PS50404"/>
    </source>
</evidence>
<protein>
    <recommendedName>
        <fullName evidence="1">GST N-terminal domain-containing protein</fullName>
    </recommendedName>
</protein>
<dbReference type="EMBL" id="JAVFHQ010000052">
    <property type="protein sequence ID" value="KAK4541527.1"/>
    <property type="molecule type" value="Genomic_DNA"/>
</dbReference>
<dbReference type="Proteomes" id="UP001324427">
    <property type="component" value="Unassembled WGS sequence"/>
</dbReference>
<dbReference type="Pfam" id="PF22041">
    <property type="entry name" value="GST_C_7"/>
    <property type="match status" value="1"/>
</dbReference>
<proteinExistence type="predicted"/>
<organism evidence="2 3">
    <name type="scientific">Oleoguttula mirabilis</name>
    <dbReference type="NCBI Taxonomy" id="1507867"/>
    <lineage>
        <taxon>Eukaryota</taxon>
        <taxon>Fungi</taxon>
        <taxon>Dikarya</taxon>
        <taxon>Ascomycota</taxon>
        <taxon>Pezizomycotina</taxon>
        <taxon>Dothideomycetes</taxon>
        <taxon>Dothideomycetidae</taxon>
        <taxon>Mycosphaerellales</taxon>
        <taxon>Teratosphaeriaceae</taxon>
        <taxon>Oleoguttula</taxon>
    </lineage>
</organism>
<dbReference type="SUPFAM" id="SSF47616">
    <property type="entry name" value="GST C-terminal domain-like"/>
    <property type="match status" value="1"/>
</dbReference>
<name>A0AAV9J9L9_9PEZI</name>